<accession>A0A0D2P1H0</accession>
<dbReference type="AlphaFoldDB" id="A0A0D2P1H0"/>
<protein>
    <submittedName>
        <fullName evidence="2">Uncharacterized protein</fullName>
    </submittedName>
</protein>
<dbReference type="Proteomes" id="UP000054270">
    <property type="component" value="Unassembled WGS sequence"/>
</dbReference>
<feature type="region of interest" description="Disordered" evidence="1">
    <location>
        <begin position="32"/>
        <end position="55"/>
    </location>
</feature>
<evidence type="ECO:0000313" key="3">
    <source>
        <dbReference type="Proteomes" id="UP000054270"/>
    </source>
</evidence>
<name>A0A0D2P1H0_HYPSF</name>
<keyword evidence="3" id="KW-1185">Reference proteome</keyword>
<dbReference type="EMBL" id="KN817535">
    <property type="protein sequence ID" value="KJA24729.1"/>
    <property type="molecule type" value="Genomic_DNA"/>
</dbReference>
<gene>
    <name evidence="2" type="ORF">HYPSUDRAFT_200290</name>
</gene>
<organism evidence="2 3">
    <name type="scientific">Hypholoma sublateritium (strain FD-334 SS-4)</name>
    <dbReference type="NCBI Taxonomy" id="945553"/>
    <lineage>
        <taxon>Eukaryota</taxon>
        <taxon>Fungi</taxon>
        <taxon>Dikarya</taxon>
        <taxon>Basidiomycota</taxon>
        <taxon>Agaricomycotina</taxon>
        <taxon>Agaricomycetes</taxon>
        <taxon>Agaricomycetidae</taxon>
        <taxon>Agaricales</taxon>
        <taxon>Agaricineae</taxon>
        <taxon>Strophariaceae</taxon>
        <taxon>Hypholoma</taxon>
    </lineage>
</organism>
<sequence length="146" mass="16051">MSREIDAPLQSRLQNLVVSPFCCHVLASSPPPAAATQEPAPRSPPPPWPSATKSFPITHSPRILCILPLATGLLEERDPAGHLCPPFRSKHVPPPCPSLASIRLPPVPSPHRVRLRRSRSMRDPLSTSLPRHKRILRPPRTGPRAL</sequence>
<feature type="region of interest" description="Disordered" evidence="1">
    <location>
        <begin position="99"/>
        <end position="146"/>
    </location>
</feature>
<evidence type="ECO:0000313" key="2">
    <source>
        <dbReference type="EMBL" id="KJA24729.1"/>
    </source>
</evidence>
<proteinExistence type="predicted"/>
<reference evidence="3" key="1">
    <citation type="submission" date="2014-04" db="EMBL/GenBank/DDBJ databases">
        <title>Evolutionary Origins and Diversification of the Mycorrhizal Mutualists.</title>
        <authorList>
            <consortium name="DOE Joint Genome Institute"/>
            <consortium name="Mycorrhizal Genomics Consortium"/>
            <person name="Kohler A."/>
            <person name="Kuo A."/>
            <person name="Nagy L.G."/>
            <person name="Floudas D."/>
            <person name="Copeland A."/>
            <person name="Barry K.W."/>
            <person name="Cichocki N."/>
            <person name="Veneault-Fourrey C."/>
            <person name="LaButti K."/>
            <person name="Lindquist E.A."/>
            <person name="Lipzen A."/>
            <person name="Lundell T."/>
            <person name="Morin E."/>
            <person name="Murat C."/>
            <person name="Riley R."/>
            <person name="Ohm R."/>
            <person name="Sun H."/>
            <person name="Tunlid A."/>
            <person name="Henrissat B."/>
            <person name="Grigoriev I.V."/>
            <person name="Hibbett D.S."/>
            <person name="Martin F."/>
        </authorList>
    </citation>
    <scope>NUCLEOTIDE SEQUENCE [LARGE SCALE GENOMIC DNA]</scope>
    <source>
        <strain evidence="3">FD-334 SS-4</strain>
    </source>
</reference>
<evidence type="ECO:0000256" key="1">
    <source>
        <dbReference type="SAM" id="MobiDB-lite"/>
    </source>
</evidence>